<protein>
    <recommendedName>
        <fullName evidence="9">Peptidase M14 domain-containing protein</fullName>
    </recommendedName>
</protein>
<dbReference type="InterPro" id="IPR000834">
    <property type="entry name" value="Peptidase_M14"/>
</dbReference>
<dbReference type="Pfam" id="PF13620">
    <property type="entry name" value="CarboxypepD_reg"/>
    <property type="match status" value="1"/>
</dbReference>
<keyword evidence="7" id="KW-0325">Glycoprotein</keyword>
<dbReference type="CDD" id="cd11308">
    <property type="entry name" value="Peptidase_M14NE-CP-C_like"/>
    <property type="match status" value="1"/>
</dbReference>
<keyword evidence="6" id="KW-0862">Zinc</keyword>
<dbReference type="PANTHER" id="PTHR11532:SF57">
    <property type="entry name" value="CARBOXYPEPTIDASE D, B"/>
    <property type="match status" value="1"/>
</dbReference>
<keyword evidence="3" id="KW-0645">Protease</keyword>
<dbReference type="GO" id="GO:0005615">
    <property type="term" value="C:extracellular space"/>
    <property type="evidence" value="ECO:0007669"/>
    <property type="project" value="TreeGrafter"/>
</dbReference>
<name>A0AA39G8K9_MICHY</name>
<evidence type="ECO:0000256" key="7">
    <source>
        <dbReference type="ARBA" id="ARBA00023180"/>
    </source>
</evidence>
<dbReference type="Gene3D" id="2.60.40.1120">
    <property type="entry name" value="Carboxypeptidase-like, regulatory domain"/>
    <property type="match status" value="1"/>
</dbReference>
<dbReference type="AlphaFoldDB" id="A0AA39G8K9"/>
<dbReference type="GO" id="GO:0016485">
    <property type="term" value="P:protein processing"/>
    <property type="evidence" value="ECO:0007669"/>
    <property type="project" value="TreeGrafter"/>
</dbReference>
<evidence type="ECO:0000256" key="8">
    <source>
        <dbReference type="PROSITE-ProRule" id="PRU01379"/>
    </source>
</evidence>
<keyword evidence="4" id="KW-0479">Metal-binding</keyword>
<reference evidence="10" key="2">
    <citation type="submission" date="2023-03" db="EMBL/GenBank/DDBJ databases">
        <authorList>
            <person name="Inwood S.N."/>
            <person name="Skelly J.G."/>
            <person name="Guhlin J."/>
            <person name="Harrop T.W.R."/>
            <person name="Goldson S.G."/>
            <person name="Dearden P.K."/>
        </authorList>
    </citation>
    <scope>NUCLEOTIDE SEQUENCE</scope>
    <source>
        <strain evidence="10">Lincoln</strain>
        <tissue evidence="10">Whole body</tissue>
    </source>
</reference>
<dbReference type="Pfam" id="PF00246">
    <property type="entry name" value="Peptidase_M14"/>
    <property type="match status" value="1"/>
</dbReference>
<dbReference type="InterPro" id="IPR057247">
    <property type="entry name" value="CARBOXYPEPT_ZN_2"/>
</dbReference>
<evidence type="ECO:0000313" key="11">
    <source>
        <dbReference type="Proteomes" id="UP001168972"/>
    </source>
</evidence>
<comment type="similarity">
    <text evidence="2 8">Belongs to the peptidase M14 family.</text>
</comment>
<dbReference type="Gene3D" id="3.40.630.10">
    <property type="entry name" value="Zn peptidases"/>
    <property type="match status" value="1"/>
</dbReference>
<evidence type="ECO:0000256" key="6">
    <source>
        <dbReference type="ARBA" id="ARBA00022833"/>
    </source>
</evidence>
<gene>
    <name evidence="10" type="ORF">PV327_001139</name>
</gene>
<reference evidence="10" key="1">
    <citation type="journal article" date="2023" name="bioRxiv">
        <title>Scaffold-level genome assemblies of two parasitoid biocontrol wasps reveal the parthenogenesis mechanism and an associated novel virus.</title>
        <authorList>
            <person name="Inwood S."/>
            <person name="Skelly J."/>
            <person name="Guhlin J."/>
            <person name="Harrop T."/>
            <person name="Goldson S."/>
            <person name="Dearden P."/>
        </authorList>
    </citation>
    <scope>NUCLEOTIDE SEQUENCE</scope>
    <source>
        <strain evidence="10">Lincoln</strain>
        <tissue evidence="10">Whole body</tissue>
    </source>
</reference>
<dbReference type="PANTHER" id="PTHR11532">
    <property type="entry name" value="PROTEASE M14 CARBOXYPEPTIDASE"/>
    <property type="match status" value="1"/>
</dbReference>
<comment type="caution">
    <text evidence="10">The sequence shown here is derived from an EMBL/GenBank/DDBJ whole genome shotgun (WGS) entry which is preliminary data.</text>
</comment>
<dbReference type="GO" id="GO:0004181">
    <property type="term" value="F:metallocarboxypeptidase activity"/>
    <property type="evidence" value="ECO:0007669"/>
    <property type="project" value="InterPro"/>
</dbReference>
<dbReference type="GO" id="GO:0006518">
    <property type="term" value="P:peptide metabolic process"/>
    <property type="evidence" value="ECO:0007669"/>
    <property type="project" value="TreeGrafter"/>
</dbReference>
<keyword evidence="11" id="KW-1185">Reference proteome</keyword>
<evidence type="ECO:0000256" key="5">
    <source>
        <dbReference type="ARBA" id="ARBA00022801"/>
    </source>
</evidence>
<accession>A0AA39G8K9</accession>
<evidence type="ECO:0000256" key="1">
    <source>
        <dbReference type="ARBA" id="ARBA00001947"/>
    </source>
</evidence>
<dbReference type="GO" id="GO:0008270">
    <property type="term" value="F:zinc ion binding"/>
    <property type="evidence" value="ECO:0007669"/>
    <property type="project" value="InterPro"/>
</dbReference>
<keyword evidence="3" id="KW-0121">Carboxypeptidase</keyword>
<dbReference type="InterPro" id="IPR050753">
    <property type="entry name" value="Peptidase_M14_domain"/>
</dbReference>
<feature type="active site" description="Proton donor/acceptor" evidence="8">
    <location>
        <position position="216"/>
    </location>
</feature>
<sequence>MVKYVANMHGDESVGRQLLIYLAQFLLKNYKNPRIGKLVNTTDIFLMPSMNPDGFEASLEGHCESKHDYSGRHNANNMDLNRDFPDQFNDDMTQFLRGGSIIEGRQKETVAMMTWISSQPFVLSGNFHGGAVVASYPFDSGTSKKYGVESISPDDELFKYLAHIYADNNPDMHSGGACPSDIFPGGVTNGAKWYEVIGGMQDFNYFRSNALEITFELSCCKYPNATTLPEHWRKNKESLIKYLEQVHIGIKGVVLTTDGRPIEGAQIRIYGINRNVSTTDRGEYWRLLTPGRYIVFASAWGYKPSEMVEVTVKENEQSIINFTLKILSSKEQARDFF</sequence>
<evidence type="ECO:0000256" key="4">
    <source>
        <dbReference type="ARBA" id="ARBA00022723"/>
    </source>
</evidence>
<evidence type="ECO:0000256" key="2">
    <source>
        <dbReference type="ARBA" id="ARBA00005988"/>
    </source>
</evidence>
<dbReference type="Proteomes" id="UP001168972">
    <property type="component" value="Unassembled WGS sequence"/>
</dbReference>
<proteinExistence type="inferred from homology"/>
<dbReference type="SMART" id="SM00631">
    <property type="entry name" value="Zn_pept"/>
    <property type="match status" value="1"/>
</dbReference>
<dbReference type="EMBL" id="JAQQBR010000001">
    <property type="protein sequence ID" value="KAK0183065.1"/>
    <property type="molecule type" value="Genomic_DNA"/>
</dbReference>
<comment type="cofactor">
    <cofactor evidence="1">
        <name>Zn(2+)</name>
        <dbReference type="ChEBI" id="CHEBI:29105"/>
    </cofactor>
</comment>
<dbReference type="PROSITE" id="PS52035">
    <property type="entry name" value="PEPTIDASE_M14"/>
    <property type="match status" value="1"/>
</dbReference>
<evidence type="ECO:0000259" key="9">
    <source>
        <dbReference type="PROSITE" id="PS52035"/>
    </source>
</evidence>
<dbReference type="PROSITE" id="PS00133">
    <property type="entry name" value="CARBOXYPEPT_ZN_2"/>
    <property type="match status" value="1"/>
</dbReference>
<feature type="domain" description="Peptidase M14" evidence="9">
    <location>
        <begin position="1"/>
        <end position="246"/>
    </location>
</feature>
<dbReference type="SUPFAM" id="SSF49464">
    <property type="entry name" value="Carboxypeptidase regulatory domain-like"/>
    <property type="match status" value="1"/>
</dbReference>
<dbReference type="InterPro" id="IPR008969">
    <property type="entry name" value="CarboxyPept-like_regulatory"/>
</dbReference>
<evidence type="ECO:0000256" key="3">
    <source>
        <dbReference type="ARBA" id="ARBA00022645"/>
    </source>
</evidence>
<organism evidence="10 11">
    <name type="scientific">Microctonus hyperodae</name>
    <name type="common">Parasitoid wasp</name>
    <dbReference type="NCBI Taxonomy" id="165561"/>
    <lineage>
        <taxon>Eukaryota</taxon>
        <taxon>Metazoa</taxon>
        <taxon>Ecdysozoa</taxon>
        <taxon>Arthropoda</taxon>
        <taxon>Hexapoda</taxon>
        <taxon>Insecta</taxon>
        <taxon>Pterygota</taxon>
        <taxon>Neoptera</taxon>
        <taxon>Endopterygota</taxon>
        <taxon>Hymenoptera</taxon>
        <taxon>Apocrita</taxon>
        <taxon>Ichneumonoidea</taxon>
        <taxon>Braconidae</taxon>
        <taxon>Euphorinae</taxon>
        <taxon>Microctonus</taxon>
    </lineage>
</organism>
<dbReference type="SUPFAM" id="SSF53187">
    <property type="entry name" value="Zn-dependent exopeptidases"/>
    <property type="match status" value="1"/>
</dbReference>
<evidence type="ECO:0000313" key="10">
    <source>
        <dbReference type="EMBL" id="KAK0183065.1"/>
    </source>
</evidence>
<keyword evidence="5" id="KW-0378">Hydrolase</keyword>